<reference evidence="2" key="1">
    <citation type="submission" date="2014-07" db="EMBL/GenBank/DDBJ databases">
        <authorList>
            <person name="Martin A.A"/>
            <person name="De Silva N."/>
        </authorList>
    </citation>
    <scope>NUCLEOTIDE SEQUENCE</scope>
</reference>
<evidence type="ECO:0000313" key="2">
    <source>
        <dbReference type="Proteomes" id="UP000035680"/>
    </source>
</evidence>
<name>A0A0K0FPF8_STRVS</name>
<proteinExistence type="predicted"/>
<keyword evidence="2" id="KW-1185">Reference proteome</keyword>
<protein>
    <submittedName>
        <fullName evidence="3">Uncharacterized protein</fullName>
    </submittedName>
</protein>
<keyword evidence="1" id="KW-0175">Coiled coil</keyword>
<dbReference type="AlphaFoldDB" id="A0A0K0FPF8"/>
<dbReference type="WBParaSite" id="SVE_1101500.1">
    <property type="protein sequence ID" value="SVE_1101500.1"/>
    <property type="gene ID" value="SVE_1101500"/>
</dbReference>
<sequence>MKQSYNKFSGYRETYEDLRRLEEKYKRERREESKEEIVEDHNAVDEEPVAVDDMIMGEFEDEKWDLVSIDGGNENNDGNTALYENADITLKDFISDLMDTKLKSGISDREHELYLSSATPNRLYTTLEGTKNYIKGQKISLSDEALYHDSEDGKLVIYNAKKRIDEIFNLYKKEIIEYTEEMLSSAQIKDTICGNFYKTISEIEKNIFTVGVQMHFDGANFNKSNRTHKIFPISQRILNLPMSIRNKFQFYIPLAIYYGGQKPPTSFDGR</sequence>
<dbReference type="Proteomes" id="UP000035680">
    <property type="component" value="Unassembled WGS sequence"/>
</dbReference>
<accession>A0A0K0FPF8</accession>
<evidence type="ECO:0000313" key="3">
    <source>
        <dbReference type="WBParaSite" id="SVE_1101500.1"/>
    </source>
</evidence>
<feature type="coiled-coil region" evidence="1">
    <location>
        <begin position="11"/>
        <end position="38"/>
    </location>
</feature>
<evidence type="ECO:0000256" key="1">
    <source>
        <dbReference type="SAM" id="Coils"/>
    </source>
</evidence>
<organism evidence="2 3">
    <name type="scientific">Strongyloides venezuelensis</name>
    <name type="common">Threadworm</name>
    <dbReference type="NCBI Taxonomy" id="75913"/>
    <lineage>
        <taxon>Eukaryota</taxon>
        <taxon>Metazoa</taxon>
        <taxon>Ecdysozoa</taxon>
        <taxon>Nematoda</taxon>
        <taxon>Chromadorea</taxon>
        <taxon>Rhabditida</taxon>
        <taxon>Tylenchina</taxon>
        <taxon>Panagrolaimomorpha</taxon>
        <taxon>Strongyloidoidea</taxon>
        <taxon>Strongyloididae</taxon>
        <taxon>Strongyloides</taxon>
    </lineage>
</organism>
<reference evidence="3" key="2">
    <citation type="submission" date="2015-08" db="UniProtKB">
        <authorList>
            <consortium name="WormBaseParasite"/>
        </authorList>
    </citation>
    <scope>IDENTIFICATION</scope>
</reference>